<feature type="domain" description="VapC45 PIN like" evidence="1">
    <location>
        <begin position="1"/>
        <end position="80"/>
    </location>
</feature>
<evidence type="ECO:0000313" key="3">
    <source>
        <dbReference type="Proteomes" id="UP001207582"/>
    </source>
</evidence>
<evidence type="ECO:0000313" key="2">
    <source>
        <dbReference type="EMBL" id="MCW3784195.1"/>
    </source>
</evidence>
<dbReference type="Proteomes" id="UP001207582">
    <property type="component" value="Unassembled WGS sequence"/>
</dbReference>
<comment type="caution">
    <text evidence="2">The sequence shown here is derived from an EMBL/GenBank/DDBJ whole genome shotgun (WGS) entry which is preliminary data.</text>
</comment>
<dbReference type="RefSeq" id="WP_264773480.1">
    <property type="nucleotide sequence ID" value="NZ_JAPDOG010000034.1"/>
</dbReference>
<dbReference type="EMBL" id="JAPDOG010000034">
    <property type="protein sequence ID" value="MCW3784195.1"/>
    <property type="molecule type" value="Genomic_DNA"/>
</dbReference>
<dbReference type="InterPro" id="IPR041375">
    <property type="entry name" value="VapC45_PIN-like"/>
</dbReference>
<protein>
    <recommendedName>
        <fullName evidence="1">VapC45 PIN like domain-containing protein</fullName>
    </recommendedName>
</protein>
<dbReference type="Pfam" id="PF18478">
    <property type="entry name" value="PIN_10"/>
    <property type="match status" value="1"/>
</dbReference>
<name>A0ABT3J9Q9_9RHOB</name>
<keyword evidence="3" id="KW-1185">Reference proteome</keyword>
<organism evidence="2 3">
    <name type="scientific">Defluviimonas salinarum</name>
    <dbReference type="NCBI Taxonomy" id="2992147"/>
    <lineage>
        <taxon>Bacteria</taxon>
        <taxon>Pseudomonadati</taxon>
        <taxon>Pseudomonadota</taxon>
        <taxon>Alphaproteobacteria</taxon>
        <taxon>Rhodobacterales</taxon>
        <taxon>Paracoccaceae</taxon>
        <taxon>Albidovulum</taxon>
    </lineage>
</organism>
<sequence>MVDENLPPAMARALAALFVGEHQVVHLRERFGPRVTDIEWITELNREGGWVILSADRRIAKNKAEQRVFRASKLIAFIFAPGLQKAPLLKKMERLMVMWGNIEKQVDLVGGGSMFEIQVKGTKLQPI</sequence>
<reference evidence="2 3" key="1">
    <citation type="submission" date="2022-10" db="EMBL/GenBank/DDBJ databases">
        <title>Defluviimonas sp. CAU 1641 isolated from mud.</title>
        <authorList>
            <person name="Kim W."/>
        </authorList>
    </citation>
    <scope>NUCLEOTIDE SEQUENCE [LARGE SCALE GENOMIC DNA]</scope>
    <source>
        <strain evidence="2 3">CAU 1641</strain>
    </source>
</reference>
<gene>
    <name evidence="2" type="ORF">OM960_21930</name>
</gene>
<accession>A0ABT3J9Q9</accession>
<proteinExistence type="predicted"/>
<evidence type="ECO:0000259" key="1">
    <source>
        <dbReference type="Pfam" id="PF18478"/>
    </source>
</evidence>